<keyword evidence="1" id="KW-1133">Transmembrane helix</keyword>
<keyword evidence="1" id="KW-0472">Membrane</keyword>
<evidence type="ECO:0000256" key="1">
    <source>
        <dbReference type="SAM" id="Phobius"/>
    </source>
</evidence>
<evidence type="ECO:0000313" key="4">
    <source>
        <dbReference type="Proteomes" id="UP000005408"/>
    </source>
</evidence>
<keyword evidence="4" id="KW-1185">Reference proteome</keyword>
<evidence type="ECO:0000259" key="2">
    <source>
        <dbReference type="Pfam" id="PF20720"/>
    </source>
</evidence>
<reference evidence="3" key="1">
    <citation type="submission" date="2022-08" db="UniProtKB">
        <authorList>
            <consortium name="EnsemblMetazoa"/>
        </authorList>
    </citation>
    <scope>IDENTIFICATION</scope>
    <source>
        <strain evidence="3">05x7-T-G4-1.051#20</strain>
    </source>
</reference>
<name>A0A8W8IGG9_MAGGI</name>
<proteinExistence type="predicted"/>
<evidence type="ECO:0000313" key="3">
    <source>
        <dbReference type="EnsemblMetazoa" id="G13803.1:cds"/>
    </source>
</evidence>
<sequence>MYTSDIKKKLDGYKFPVYSTEFCPRNQTEWNERSSAINCTKDNGYLCFPNEKFTQLLEFCHRARFIWIQEGYCLYLRTDDSTIYSYSCSSFQSGSECHNSSFPSYDLFKYPSCTSIGNGCFLAEPSCKGIDTTTQPPETTKTIQVAIASMNANKTLIKKEFAIKDEVTMIRILYGVLISISVFCIACIIYRGGIQLRKRRDDEEQPLIRTDICDNAELVVQESPVDRAIFMQWQDDNRQFVSTRACKEVEKLIKSQNLVVVTGNSGSGKSAIIQHIALCFRSQGWKVKPVYNVKEIADTYSSVDGSQSRLLFVFNDPIGNESFDEIAYNSWKEHEERLKAFLKNSKMLLSSRKYILLDDRVKGMLNDKSCSIDLSDDKHKLNNEEKKNILMSYSSNSGLLKDDINGILMTEEYFPLLCKLYFSDKNNQTIGPRFFKEPFNVCQEQIRNFRNDSKKECKEKYCALVLLVLCNNQLCVEDIHEKDCLKEKFKLALKLCGIQKSTAPHTIGDALKTLEGFYVKKIDDTYHFYHDFVMEVTTYVFGTDYPKETIQYADIGFLRRRVTLKSSNDNRTEIDRITIYLNDKYVSDLADRLFNDVFGDRLLDVVLNPCVRNEKMFQNIV</sequence>
<accession>A0A8W8IGG9</accession>
<dbReference type="AlphaFoldDB" id="A0A8W8IGG9"/>
<dbReference type="EnsemblMetazoa" id="G13803.1">
    <property type="protein sequence ID" value="G13803.1:cds"/>
    <property type="gene ID" value="G13803"/>
</dbReference>
<dbReference type="InterPro" id="IPR027417">
    <property type="entry name" value="P-loop_NTPase"/>
</dbReference>
<keyword evidence="1" id="KW-0812">Transmembrane</keyword>
<organism evidence="3 4">
    <name type="scientific">Magallana gigas</name>
    <name type="common">Pacific oyster</name>
    <name type="synonym">Crassostrea gigas</name>
    <dbReference type="NCBI Taxonomy" id="29159"/>
    <lineage>
        <taxon>Eukaryota</taxon>
        <taxon>Metazoa</taxon>
        <taxon>Spiralia</taxon>
        <taxon>Lophotrochozoa</taxon>
        <taxon>Mollusca</taxon>
        <taxon>Bivalvia</taxon>
        <taxon>Autobranchia</taxon>
        <taxon>Pteriomorphia</taxon>
        <taxon>Ostreida</taxon>
        <taxon>Ostreoidea</taxon>
        <taxon>Ostreidae</taxon>
        <taxon>Magallana</taxon>
    </lineage>
</organism>
<dbReference type="SUPFAM" id="SSF52540">
    <property type="entry name" value="P-loop containing nucleoside triphosphate hydrolases"/>
    <property type="match status" value="1"/>
</dbReference>
<protein>
    <recommendedName>
        <fullName evidence="2">Novel STAND NTPase 3 domain-containing protein</fullName>
    </recommendedName>
</protein>
<dbReference type="Pfam" id="PF20720">
    <property type="entry name" value="nSTAND3"/>
    <property type="match status" value="1"/>
</dbReference>
<dbReference type="Proteomes" id="UP000005408">
    <property type="component" value="Unassembled WGS sequence"/>
</dbReference>
<feature type="transmembrane region" description="Helical" evidence="1">
    <location>
        <begin position="172"/>
        <end position="190"/>
    </location>
</feature>
<dbReference type="InterPro" id="IPR049050">
    <property type="entry name" value="nSTAND3"/>
</dbReference>
<dbReference type="Gene3D" id="3.40.50.300">
    <property type="entry name" value="P-loop containing nucleotide triphosphate hydrolases"/>
    <property type="match status" value="1"/>
</dbReference>
<feature type="domain" description="Novel STAND NTPase 3" evidence="2">
    <location>
        <begin position="240"/>
        <end position="393"/>
    </location>
</feature>